<evidence type="ECO:0000259" key="2">
    <source>
        <dbReference type="SMART" id="SM00487"/>
    </source>
</evidence>
<dbReference type="Proteomes" id="UP000483672">
    <property type="component" value="Unassembled WGS sequence"/>
</dbReference>
<dbReference type="SMART" id="SM00487">
    <property type="entry name" value="DEXDc"/>
    <property type="match status" value="1"/>
</dbReference>
<comment type="caution">
    <text evidence="3">The sequence shown here is derived from an EMBL/GenBank/DDBJ whole genome shotgun (WGS) entry which is preliminary data.</text>
</comment>
<dbReference type="PANTHER" id="PTHR10887:SF495">
    <property type="entry name" value="HELICASE SENATAXIN ISOFORM X1-RELATED"/>
    <property type="match status" value="1"/>
</dbReference>
<feature type="domain" description="Helicase ATP-binding" evidence="2">
    <location>
        <begin position="409"/>
        <end position="637"/>
    </location>
</feature>
<evidence type="ECO:0000313" key="3">
    <source>
        <dbReference type="EMBL" id="KAF3231328.1"/>
    </source>
</evidence>
<dbReference type="CDD" id="cd18808">
    <property type="entry name" value="SF1_C_Upf1"/>
    <property type="match status" value="1"/>
</dbReference>
<gene>
    <name evidence="3" type="primary">LBA1</name>
    <name evidence="3" type="ORF">TWF191_006818</name>
</gene>
<sequence>MGPKPFTQFYGPAESYSKKYATTSKLPQKSLSGAETAGETSGRAQACNSPDKTSLIYATVSHEGKDAPFTILSNKKFVKAPSVEIKYEPGGSNSLDYFLIELGSQALKDFQEDGDYLTFTFDYRAFVNIPERFVDLPHYKIVLNAKRDKKITLRIDTKRECKGSREVLRNHVELLRTDGYTYETQVEESSTPTNRNRHRKHQFSSPLEYYNAHFNALEADFRQKQALLDELFKAEVFVEWDLVELGGENIKCTVHFQYRGVPKLEKWEPENDQVFELSLPPRTRCGKTLKLNLLSDKIPESLESGFLRLVILQKDTDLETIKLINQLRQERIDSVSDASSQRRSSFEYRIKTEPSRTSYEIQKQAFGELMRLLPRPEPQIPIKFHWLFKGREDIAPSIPPNQENLATLRRFHLDLFQEEAAARVLYDMVPSGVTLINGPSGTGKSKTIQAVVFTAYQNRERLPILFCCPTEILLQQHVRRLAMQGVQIIYLTAKNLESDSSPSDDDFSEFGIAGNRKRWINTHPTHPLSENLRNILPPNSLNHQDLDPFGGDGGIWEKVDNLIWKDADIVFCTVDMALSKKINNNFSPKLLILEEAYEVTEGLTLALMLRFRQSLKLCVLVGGPFQNAHRCLRFDQQKGTSMAARLGKSGWNNSKLRYNYRADLKICDFLREYAYNTAAHLNKKTVPNNYKYHVESSKDILNRPNHLTPLILEVCRVESSQVWINVLGSDAAVGYGTVCNMVEVQVIQKLVKRLTTAKSVPHHAVTVLTPYVGQVGELRKALSDQIAKGLSISTVENYQGQECDVVIFSLVRSNFSFKIGTLNSNGMIVSALSRARYGNIIVGNHFMMSNLGNPHDYRNHHMKRLVNLKLIPVVDESQCRFS</sequence>
<evidence type="ECO:0000313" key="4">
    <source>
        <dbReference type="Proteomes" id="UP000483672"/>
    </source>
</evidence>
<dbReference type="Gene3D" id="3.40.50.300">
    <property type="entry name" value="P-loop containing nucleotide triphosphate hydrolases"/>
    <property type="match status" value="2"/>
</dbReference>
<dbReference type="InterPro" id="IPR045055">
    <property type="entry name" value="DNA2/NAM7-like"/>
</dbReference>
<dbReference type="InterPro" id="IPR027417">
    <property type="entry name" value="P-loop_NTPase"/>
</dbReference>
<reference evidence="3 4" key="1">
    <citation type="submission" date="2019-06" db="EMBL/GenBank/DDBJ databases">
        <authorList>
            <person name="Palmer J.M."/>
        </authorList>
    </citation>
    <scope>NUCLEOTIDE SEQUENCE [LARGE SCALE GENOMIC DNA]</scope>
    <source>
        <strain evidence="3 4">TWF191</strain>
    </source>
</reference>
<dbReference type="GO" id="GO:0001147">
    <property type="term" value="F:transcription termination site sequence-specific DNA binding"/>
    <property type="evidence" value="ECO:0007669"/>
    <property type="project" value="TreeGrafter"/>
</dbReference>
<dbReference type="GO" id="GO:0006369">
    <property type="term" value="P:termination of RNA polymerase II transcription"/>
    <property type="evidence" value="ECO:0007669"/>
    <property type="project" value="TreeGrafter"/>
</dbReference>
<dbReference type="AlphaFoldDB" id="A0A6G1MNJ0"/>
<dbReference type="Pfam" id="PF13087">
    <property type="entry name" value="AAA_12"/>
    <property type="match status" value="1"/>
</dbReference>
<dbReference type="InterPro" id="IPR014001">
    <property type="entry name" value="Helicase_ATP-bd"/>
</dbReference>
<accession>A0A6G1MNJ0</accession>
<name>A0A6G1MNJ0_ORBOL</name>
<dbReference type="InterPro" id="IPR047187">
    <property type="entry name" value="SF1_C_Upf1"/>
</dbReference>
<proteinExistence type="predicted"/>
<organism evidence="3 4">
    <name type="scientific">Orbilia oligospora</name>
    <name type="common">Nematode-trapping fungus</name>
    <name type="synonym">Arthrobotrys oligospora</name>
    <dbReference type="NCBI Taxonomy" id="2813651"/>
    <lineage>
        <taxon>Eukaryota</taxon>
        <taxon>Fungi</taxon>
        <taxon>Dikarya</taxon>
        <taxon>Ascomycota</taxon>
        <taxon>Pezizomycotina</taxon>
        <taxon>Orbiliomycetes</taxon>
        <taxon>Orbiliales</taxon>
        <taxon>Orbiliaceae</taxon>
        <taxon>Orbilia</taxon>
    </lineage>
</organism>
<feature type="region of interest" description="Disordered" evidence="1">
    <location>
        <begin position="23"/>
        <end position="47"/>
    </location>
</feature>
<dbReference type="InterPro" id="IPR041679">
    <property type="entry name" value="DNA2/NAM7-like_C"/>
</dbReference>
<dbReference type="EMBL" id="WIPF01000004">
    <property type="protein sequence ID" value="KAF3231328.1"/>
    <property type="molecule type" value="Genomic_DNA"/>
</dbReference>
<dbReference type="GO" id="GO:0016604">
    <property type="term" value="C:nuclear body"/>
    <property type="evidence" value="ECO:0007669"/>
    <property type="project" value="TreeGrafter"/>
</dbReference>
<dbReference type="PANTHER" id="PTHR10887">
    <property type="entry name" value="DNA2/NAM7 HELICASE FAMILY"/>
    <property type="match status" value="1"/>
</dbReference>
<protein>
    <submittedName>
        <fullName evidence="3">Regulator of nonsense transcripts 1-like protein</fullName>
    </submittedName>
</protein>
<evidence type="ECO:0000256" key="1">
    <source>
        <dbReference type="SAM" id="MobiDB-lite"/>
    </source>
</evidence>
<dbReference type="SUPFAM" id="SSF52540">
    <property type="entry name" value="P-loop containing nucleoside triphosphate hydrolases"/>
    <property type="match status" value="1"/>
</dbReference>